<dbReference type="Pfam" id="PF00589">
    <property type="entry name" value="Phage_integrase"/>
    <property type="match status" value="1"/>
</dbReference>
<evidence type="ECO:0000259" key="7">
    <source>
        <dbReference type="PROSITE" id="PS51900"/>
    </source>
</evidence>
<sequence>MYLFRATNCTYYTRICLPKALKDRGFSFDIKVSLLTKCRAEAVERNLEVARTLRPLVSSVRPDETVADFKHLVDETINQIRIGFTSPDKATVPIRIASKASDVEASKSPPGITLSEALSQFIASKEKESVRPLTVKQLKQRIKHFIISTKATTVSQVTSAEALVYRDVLLGEERSYKTNKEYLAAVSQFFKWCKLMRYTTANPFTDIPLAKSSCTGTGSARQRWQKHELKRLFQSAEFKAKDAAFKWVTLLMLFHGLRPSEACQLRVDDIDGMTCIRVSSEGGGQRVKTDSSYRLVPVHTKILSWGFQDYVSELKQAGQTQLFSYIPLGENKDWSRQYCQQLARLQNKIGMKAGQRPTAYSFRHTFVDELKQQEVDENIVAQLVGHKNQKITFGRYGKKYKLSVLKKYLELINYGADCTVDF</sequence>
<evidence type="ECO:0000259" key="6">
    <source>
        <dbReference type="PROSITE" id="PS51898"/>
    </source>
</evidence>
<reference evidence="8 9" key="1">
    <citation type="submission" date="2018-03" db="EMBL/GenBank/DDBJ databases">
        <title>Whole genome sequencing of Histamine producing bacteria.</title>
        <authorList>
            <person name="Butler K."/>
        </authorList>
    </citation>
    <scope>NUCLEOTIDE SEQUENCE [LARGE SCALE GENOMIC DNA]</scope>
    <source>
        <strain evidence="8 9">JCM 13586</strain>
    </source>
</reference>
<dbReference type="EMBL" id="PYMH01000029">
    <property type="protein sequence ID" value="PSU27864.1"/>
    <property type="molecule type" value="Genomic_DNA"/>
</dbReference>
<gene>
    <name evidence="8" type="ORF">C9I99_26660</name>
</gene>
<dbReference type="AlphaFoldDB" id="A0A2T3IHP7"/>
<evidence type="ECO:0000313" key="9">
    <source>
        <dbReference type="Proteomes" id="UP000241222"/>
    </source>
</evidence>
<dbReference type="InterPro" id="IPR002104">
    <property type="entry name" value="Integrase_catalytic"/>
</dbReference>
<dbReference type="GO" id="GO:0003677">
    <property type="term" value="F:DNA binding"/>
    <property type="evidence" value="ECO:0007669"/>
    <property type="project" value="UniProtKB-UniRule"/>
</dbReference>
<dbReference type="InterPro" id="IPR013762">
    <property type="entry name" value="Integrase-like_cat_sf"/>
</dbReference>
<dbReference type="RefSeq" id="WP_107351865.1">
    <property type="nucleotide sequence ID" value="NZ_PYMH01000029.1"/>
</dbReference>
<dbReference type="PROSITE" id="PS51900">
    <property type="entry name" value="CB"/>
    <property type="match status" value="1"/>
</dbReference>
<dbReference type="CDD" id="cd01184">
    <property type="entry name" value="INT_C_like_1"/>
    <property type="match status" value="1"/>
</dbReference>
<dbReference type="Gene3D" id="1.10.443.10">
    <property type="entry name" value="Intergrase catalytic core"/>
    <property type="match status" value="1"/>
</dbReference>
<dbReference type="InterPro" id="IPR050090">
    <property type="entry name" value="Tyrosine_recombinase_XerCD"/>
</dbReference>
<dbReference type="Proteomes" id="UP000241222">
    <property type="component" value="Unassembled WGS sequence"/>
</dbReference>
<feature type="domain" description="Tyr recombinase" evidence="6">
    <location>
        <begin position="219"/>
        <end position="409"/>
    </location>
</feature>
<keyword evidence="4" id="KW-0233">DNA recombination</keyword>
<keyword evidence="2" id="KW-0229">DNA integration</keyword>
<dbReference type="Gene3D" id="1.10.150.130">
    <property type="match status" value="1"/>
</dbReference>
<dbReference type="InterPro" id="IPR010998">
    <property type="entry name" value="Integrase_recombinase_N"/>
</dbReference>
<evidence type="ECO:0008006" key="10">
    <source>
        <dbReference type="Google" id="ProtNLM"/>
    </source>
</evidence>
<dbReference type="OrthoDB" id="9784724at2"/>
<dbReference type="GO" id="GO:0015074">
    <property type="term" value="P:DNA integration"/>
    <property type="evidence" value="ECO:0007669"/>
    <property type="project" value="UniProtKB-KW"/>
</dbReference>
<evidence type="ECO:0000256" key="4">
    <source>
        <dbReference type="ARBA" id="ARBA00023172"/>
    </source>
</evidence>
<proteinExistence type="inferred from homology"/>
<evidence type="ECO:0000256" key="5">
    <source>
        <dbReference type="PROSITE-ProRule" id="PRU01248"/>
    </source>
</evidence>
<dbReference type="GO" id="GO:0006310">
    <property type="term" value="P:DNA recombination"/>
    <property type="evidence" value="ECO:0007669"/>
    <property type="project" value="UniProtKB-KW"/>
</dbReference>
<comment type="similarity">
    <text evidence="1">Belongs to the 'phage' integrase family.</text>
</comment>
<dbReference type="PANTHER" id="PTHR30349">
    <property type="entry name" value="PHAGE INTEGRASE-RELATED"/>
    <property type="match status" value="1"/>
</dbReference>
<organism evidence="8 9">
    <name type="scientific">Photobacterium lutimaris</name>
    <dbReference type="NCBI Taxonomy" id="388278"/>
    <lineage>
        <taxon>Bacteria</taxon>
        <taxon>Pseudomonadati</taxon>
        <taxon>Pseudomonadota</taxon>
        <taxon>Gammaproteobacteria</taxon>
        <taxon>Vibrionales</taxon>
        <taxon>Vibrionaceae</taxon>
        <taxon>Photobacterium</taxon>
    </lineage>
</organism>
<dbReference type="InterPro" id="IPR044068">
    <property type="entry name" value="CB"/>
</dbReference>
<evidence type="ECO:0000256" key="3">
    <source>
        <dbReference type="ARBA" id="ARBA00023125"/>
    </source>
</evidence>
<dbReference type="InterPro" id="IPR011010">
    <property type="entry name" value="DNA_brk_join_enz"/>
</dbReference>
<keyword evidence="3 5" id="KW-0238">DNA-binding</keyword>
<dbReference type="PROSITE" id="PS51898">
    <property type="entry name" value="TYR_RECOMBINASE"/>
    <property type="match status" value="1"/>
</dbReference>
<comment type="caution">
    <text evidence="8">The sequence shown here is derived from an EMBL/GenBank/DDBJ whole genome shotgun (WGS) entry which is preliminary data.</text>
</comment>
<feature type="domain" description="Core-binding (CB)" evidence="7">
    <location>
        <begin position="112"/>
        <end position="194"/>
    </location>
</feature>
<dbReference type="SUPFAM" id="SSF56349">
    <property type="entry name" value="DNA breaking-rejoining enzymes"/>
    <property type="match status" value="1"/>
</dbReference>
<dbReference type="PANTHER" id="PTHR30349:SF41">
    <property type="entry name" value="INTEGRASE_RECOMBINASE PROTEIN MJ0367-RELATED"/>
    <property type="match status" value="1"/>
</dbReference>
<evidence type="ECO:0000256" key="1">
    <source>
        <dbReference type="ARBA" id="ARBA00008857"/>
    </source>
</evidence>
<name>A0A2T3IHP7_9GAMM</name>
<keyword evidence="9" id="KW-1185">Reference proteome</keyword>
<protein>
    <recommendedName>
        <fullName evidence="10">Integrase</fullName>
    </recommendedName>
</protein>
<evidence type="ECO:0000256" key="2">
    <source>
        <dbReference type="ARBA" id="ARBA00022908"/>
    </source>
</evidence>
<evidence type="ECO:0000313" key="8">
    <source>
        <dbReference type="EMBL" id="PSU27864.1"/>
    </source>
</evidence>
<accession>A0A2T3IHP7</accession>